<feature type="signal peptide" evidence="1">
    <location>
        <begin position="1"/>
        <end position="22"/>
    </location>
</feature>
<dbReference type="EMBL" id="BAABGQ010000005">
    <property type="protein sequence ID" value="GAA4496590.1"/>
    <property type="molecule type" value="Genomic_DNA"/>
</dbReference>
<reference evidence="3" key="1">
    <citation type="journal article" date="2019" name="Int. J. Syst. Evol. Microbiol.">
        <title>The Global Catalogue of Microorganisms (GCM) 10K type strain sequencing project: providing services to taxonomists for standard genome sequencing and annotation.</title>
        <authorList>
            <consortium name="The Broad Institute Genomics Platform"/>
            <consortium name="The Broad Institute Genome Sequencing Center for Infectious Disease"/>
            <person name="Wu L."/>
            <person name="Ma J."/>
        </authorList>
    </citation>
    <scope>NUCLEOTIDE SEQUENCE [LARGE SCALE GENOMIC DNA]</scope>
    <source>
        <strain evidence="3">JCM 17841</strain>
    </source>
</reference>
<organism evidence="2 3">
    <name type="scientific">Hymenobacter ginsengisoli</name>
    <dbReference type="NCBI Taxonomy" id="1051626"/>
    <lineage>
        <taxon>Bacteria</taxon>
        <taxon>Pseudomonadati</taxon>
        <taxon>Bacteroidota</taxon>
        <taxon>Cytophagia</taxon>
        <taxon>Cytophagales</taxon>
        <taxon>Hymenobacteraceae</taxon>
        <taxon>Hymenobacter</taxon>
    </lineage>
</organism>
<keyword evidence="1" id="KW-0732">Signal</keyword>
<evidence type="ECO:0000313" key="3">
    <source>
        <dbReference type="Proteomes" id="UP001501243"/>
    </source>
</evidence>
<evidence type="ECO:0008006" key="4">
    <source>
        <dbReference type="Google" id="ProtNLM"/>
    </source>
</evidence>
<sequence length="89" mass="9186">MKAFLLPAGALALSALLVTAQAQGLPKVTANPVNTKDKAATARATANRRATTYKGPKVVKNTEALGKKMLRDSKPAHGQVAPAVLIPAN</sequence>
<feature type="chain" id="PRO_5045628421" description="Acid-shock protein" evidence="1">
    <location>
        <begin position="23"/>
        <end position="89"/>
    </location>
</feature>
<keyword evidence="3" id="KW-1185">Reference proteome</keyword>
<name>A0ABP8Q2M6_9BACT</name>
<gene>
    <name evidence="2" type="ORF">GCM10023172_10180</name>
</gene>
<dbReference type="RefSeq" id="WP_208132249.1">
    <property type="nucleotide sequence ID" value="NZ_BAABGQ010000005.1"/>
</dbReference>
<proteinExistence type="predicted"/>
<protein>
    <recommendedName>
        <fullName evidence="4">Acid-shock protein</fullName>
    </recommendedName>
</protein>
<accession>A0ABP8Q2M6</accession>
<dbReference type="Proteomes" id="UP001501243">
    <property type="component" value="Unassembled WGS sequence"/>
</dbReference>
<comment type="caution">
    <text evidence="2">The sequence shown here is derived from an EMBL/GenBank/DDBJ whole genome shotgun (WGS) entry which is preliminary data.</text>
</comment>
<evidence type="ECO:0000256" key="1">
    <source>
        <dbReference type="SAM" id="SignalP"/>
    </source>
</evidence>
<evidence type="ECO:0000313" key="2">
    <source>
        <dbReference type="EMBL" id="GAA4496590.1"/>
    </source>
</evidence>